<name>E4QBR8_CALH1</name>
<protein>
    <submittedName>
        <fullName evidence="1">Uncharacterized protein</fullName>
    </submittedName>
</protein>
<organism evidence="1 2">
    <name type="scientific">Caldicellulosiruptor hydrothermalis (strain DSM 18901 / VKM B-2411 / 108)</name>
    <dbReference type="NCBI Taxonomy" id="632292"/>
    <lineage>
        <taxon>Bacteria</taxon>
        <taxon>Bacillati</taxon>
        <taxon>Bacillota</taxon>
        <taxon>Bacillota incertae sedis</taxon>
        <taxon>Caldicellulosiruptorales</taxon>
        <taxon>Caldicellulosiruptoraceae</taxon>
        <taxon>Caldicellulosiruptor</taxon>
    </lineage>
</organism>
<keyword evidence="2" id="KW-1185">Reference proteome</keyword>
<dbReference type="Proteomes" id="UP000006890">
    <property type="component" value="Chromosome"/>
</dbReference>
<evidence type="ECO:0000313" key="1">
    <source>
        <dbReference type="EMBL" id="ADQ07284.1"/>
    </source>
</evidence>
<accession>E4QBR8</accession>
<gene>
    <name evidence="1" type="ordered locus">Calhy_1568</name>
</gene>
<dbReference type="HOGENOM" id="CLU_3230941_0_0_9"/>
<sequence>MSETQRTRESAFELLKRYTKSEIEQTIVEMQSVAEEIDLKGNL</sequence>
<dbReference type="AlphaFoldDB" id="E4QBR8"/>
<dbReference type="KEGG" id="chd:Calhy_1568"/>
<reference evidence="1 2" key="2">
    <citation type="journal article" date="2011" name="J. Bacteriol.">
        <title>Complete genome sequences for the anaerobic, extremely thermophilic plant biomass-degrading bacteria Caldicellulosiruptor hydrothermalis, Caldicellulosiruptor kristjanssonii, Caldicellulosiruptor kronotskyensis, Caldicellulosiruptor owensenis, and Caldicellulosiruptor lactoaceticus.</title>
        <authorList>
            <person name="Blumer-Schuette S.E."/>
            <person name="Ozdemir I."/>
            <person name="Mistry D."/>
            <person name="Lucas S."/>
            <person name="Lapidus A."/>
            <person name="Cheng J.F."/>
            <person name="Goodwin L.A."/>
            <person name="Pitluck S."/>
            <person name="Land M.L."/>
            <person name="Hauser L.J."/>
            <person name="Woyke T."/>
            <person name="Mikhailova N."/>
            <person name="Pati A."/>
            <person name="Kyrpides N.C."/>
            <person name="Ivanova N."/>
            <person name="Detter J.C."/>
            <person name="Walston-Davenport K."/>
            <person name="Han S."/>
            <person name="Adams M.W."/>
            <person name="Kelly R.M."/>
        </authorList>
    </citation>
    <scope>NUCLEOTIDE SEQUENCE [LARGE SCALE GENOMIC DNA]</scope>
    <source>
        <strain evidence="2">DSM 18901 / VKM B-2411 / 108</strain>
    </source>
</reference>
<evidence type="ECO:0000313" key="2">
    <source>
        <dbReference type="Proteomes" id="UP000006890"/>
    </source>
</evidence>
<proteinExistence type="predicted"/>
<dbReference type="EMBL" id="CP002219">
    <property type="protein sequence ID" value="ADQ07284.1"/>
    <property type="molecule type" value="Genomic_DNA"/>
</dbReference>
<reference key="1">
    <citation type="submission" date="2010-09" db="EMBL/GenBank/DDBJ databases">
        <title>Complete sequence of Caldicellulosiruptor hydrothermalis 108.</title>
        <authorList>
            <consortium name="US DOE Joint Genome Institute"/>
            <person name="Lucas S."/>
            <person name="Copeland A."/>
            <person name="Lapidus A."/>
            <person name="Cheng J.-F."/>
            <person name="Bruce D."/>
            <person name="Goodwin L."/>
            <person name="Pitluck S."/>
            <person name="Davenport K."/>
            <person name="Detter J.C."/>
            <person name="Han C."/>
            <person name="Tapia R."/>
            <person name="Land M."/>
            <person name="Hauser L."/>
            <person name="Chang Y.-J."/>
            <person name="Jeffries C."/>
            <person name="Kyrpides N."/>
            <person name="Ivanova N."/>
            <person name="Mikhailova N."/>
            <person name="Blumer-Schuette S.E."/>
            <person name="Kelly R.M."/>
            <person name="Woyke T."/>
        </authorList>
    </citation>
    <scope>NUCLEOTIDE SEQUENCE</scope>
    <source>
        <strain>108</strain>
    </source>
</reference>
<dbReference type="STRING" id="632292.Calhy_1568"/>
<dbReference type="RefSeq" id="WP_013403451.1">
    <property type="nucleotide sequence ID" value="NC_014652.1"/>
</dbReference>